<evidence type="ECO:0000313" key="7">
    <source>
        <dbReference type="EMBL" id="MBC8546543.1"/>
    </source>
</evidence>
<dbReference type="Gene3D" id="3.40.50.300">
    <property type="entry name" value="P-loop containing nucleotide triphosphate hydrolases"/>
    <property type="match status" value="1"/>
</dbReference>
<proteinExistence type="predicted"/>
<evidence type="ECO:0000259" key="6">
    <source>
        <dbReference type="Pfam" id="PF00350"/>
    </source>
</evidence>
<dbReference type="InterPro" id="IPR027417">
    <property type="entry name" value="P-loop_NTPase"/>
</dbReference>
<evidence type="ECO:0000256" key="5">
    <source>
        <dbReference type="ARBA" id="ARBA00023136"/>
    </source>
</evidence>
<keyword evidence="4" id="KW-0342">GTP-binding</keyword>
<dbReference type="RefSeq" id="WP_249282619.1">
    <property type="nucleotide sequence ID" value="NZ_JACRST010000006.1"/>
</dbReference>
<dbReference type="PANTHER" id="PTHR10465:SF0">
    <property type="entry name" value="SARCALUMENIN"/>
    <property type="match status" value="1"/>
</dbReference>
<keyword evidence="2" id="KW-0547">Nucleotide-binding</keyword>
<protein>
    <submittedName>
        <fullName evidence="7">Dynamin family protein</fullName>
    </submittedName>
</protein>
<reference evidence="7" key="1">
    <citation type="submission" date="2020-08" db="EMBL/GenBank/DDBJ databases">
        <title>Genome public.</title>
        <authorList>
            <person name="Liu C."/>
            <person name="Sun Q."/>
        </authorList>
    </citation>
    <scope>NUCLEOTIDE SEQUENCE</scope>
    <source>
        <strain evidence="7">NSJ-31</strain>
    </source>
</reference>
<dbReference type="SUPFAM" id="SSF52540">
    <property type="entry name" value="P-loop containing nucleoside triphosphate hydrolases"/>
    <property type="match status" value="1"/>
</dbReference>
<gene>
    <name evidence="7" type="ORF">H8711_06295</name>
</gene>
<dbReference type="GO" id="GO:0003924">
    <property type="term" value="F:GTPase activity"/>
    <property type="evidence" value="ECO:0007669"/>
    <property type="project" value="InterPro"/>
</dbReference>
<keyword evidence="8" id="KW-1185">Reference proteome</keyword>
<dbReference type="Proteomes" id="UP000653127">
    <property type="component" value="Unassembled WGS sequence"/>
</dbReference>
<keyword evidence="5" id="KW-0472">Membrane</keyword>
<sequence>MLNQNEAQNRKLEAFSELLDQVCRGLGPYAQYINLTPLTELREAFDRKTDDFFRSGRKFNLAVIGQVKSGKSSFLNALLFGGRDVLPLDCTPKTMALTRVEYSPQTRMTVEYYAPDDWAALEKLAASALESDRARAARETIRMAYASGVDVARCLAAGEETFRFDSYSGLMERLDDYVGEQGRFTALVKCVTLGLDEPALKGVSVIDTPGLNDPIPSRTERTRAFIETCDAAFFLSRASYFLDQNDIALLTEQLPQKGVRRLALIASQYDSALMDVIADCSNLAEAEHLVKDSLRRRAQSQIEAALPRVAQGETGRLLADVLDSCRHPVFLSVLAHRMAQKAPPEWTEQENRVNRLLCLHGQLSAEELGAIGNFEEIQAIFREWNEQREETLRQKAEEFTAIARCDLTQRLRRLQSSAQKALNYLVEVKKPELIGKMREAVDRSQQASDASQALFHDFLAPLDDRLNRAYKALGKLPSHLPAPVKKSGLELRGRTEGAGSAKAAYPWGGKHSTYELEQIAYDYLDAAETLEAVRLLTEGAIQAHIFVFTPFENTAALQNRLLLFGAHLWEQYGYPPNPDRLQSIVRQAAALIAVPRPEYDYSVQAAAFEQQFPGQVRNEQRQAELEQAASRLLVELSEDAAVQLQKNGELFVHNVQRAQGRLISLLLENTNEERSELMRDIAHLEKVIGLYREFLDTLNRYLTK</sequence>
<accession>A0A926I4I8</accession>
<comment type="caution">
    <text evidence="7">The sequence shown here is derived from an EMBL/GenBank/DDBJ whole genome shotgun (WGS) entry which is preliminary data.</text>
</comment>
<dbReference type="PANTHER" id="PTHR10465">
    <property type="entry name" value="TRANSMEMBRANE GTPASE FZO1"/>
    <property type="match status" value="1"/>
</dbReference>
<evidence type="ECO:0000256" key="3">
    <source>
        <dbReference type="ARBA" id="ARBA00022801"/>
    </source>
</evidence>
<dbReference type="InterPro" id="IPR045063">
    <property type="entry name" value="Dynamin_N"/>
</dbReference>
<dbReference type="Pfam" id="PF00350">
    <property type="entry name" value="Dynamin_N"/>
    <property type="match status" value="1"/>
</dbReference>
<name>A0A926I4I8_9FIRM</name>
<evidence type="ECO:0000256" key="2">
    <source>
        <dbReference type="ARBA" id="ARBA00022741"/>
    </source>
</evidence>
<organism evidence="7 8">
    <name type="scientific">Ligaoa zhengdingensis</name>
    <dbReference type="NCBI Taxonomy" id="2763658"/>
    <lineage>
        <taxon>Bacteria</taxon>
        <taxon>Bacillati</taxon>
        <taxon>Bacillota</taxon>
        <taxon>Clostridia</taxon>
        <taxon>Eubacteriales</taxon>
        <taxon>Oscillospiraceae</taxon>
        <taxon>Ligaoa</taxon>
    </lineage>
</organism>
<comment type="subcellular location">
    <subcellularLocation>
        <location evidence="1">Membrane</location>
    </subcellularLocation>
</comment>
<dbReference type="GO" id="GO:0005525">
    <property type="term" value="F:GTP binding"/>
    <property type="evidence" value="ECO:0007669"/>
    <property type="project" value="UniProtKB-KW"/>
</dbReference>
<dbReference type="GO" id="GO:0016020">
    <property type="term" value="C:membrane"/>
    <property type="evidence" value="ECO:0007669"/>
    <property type="project" value="UniProtKB-SubCell"/>
</dbReference>
<evidence type="ECO:0000256" key="4">
    <source>
        <dbReference type="ARBA" id="ARBA00023134"/>
    </source>
</evidence>
<evidence type="ECO:0000256" key="1">
    <source>
        <dbReference type="ARBA" id="ARBA00004370"/>
    </source>
</evidence>
<dbReference type="InterPro" id="IPR027094">
    <property type="entry name" value="Mitofusin_fam"/>
</dbReference>
<dbReference type="AlphaFoldDB" id="A0A926I4I8"/>
<keyword evidence="3" id="KW-0378">Hydrolase</keyword>
<evidence type="ECO:0000313" key="8">
    <source>
        <dbReference type="Proteomes" id="UP000653127"/>
    </source>
</evidence>
<dbReference type="EMBL" id="JACRST010000006">
    <property type="protein sequence ID" value="MBC8546543.1"/>
    <property type="molecule type" value="Genomic_DNA"/>
</dbReference>
<feature type="domain" description="Dynamin N-terminal" evidence="6">
    <location>
        <begin position="61"/>
        <end position="263"/>
    </location>
</feature>